<dbReference type="InterPro" id="IPR036102">
    <property type="entry name" value="OsmC/Ohrsf"/>
</dbReference>
<dbReference type="InterPro" id="IPR003718">
    <property type="entry name" value="OsmC/Ohr_fam"/>
</dbReference>
<dbReference type="OrthoDB" id="1433018at2"/>
<reference evidence="1" key="1">
    <citation type="submission" date="2018-06" db="EMBL/GenBank/DDBJ databases">
        <title>Paenibacillus xerothermodurans sp. nov. an extremely dry heat resistant spore forming bacterium isolated from the soil of Cape Canaveral, Florida.</title>
        <authorList>
            <person name="Seuylemezian A."/>
            <person name="Kaur N."/>
            <person name="Patil P."/>
            <person name="Patil P."/>
            <person name="Mayilraj S."/>
            <person name="Vaishampayan P."/>
        </authorList>
    </citation>
    <scope>NUCLEOTIDE SEQUENCE [LARGE SCALE GENOMIC DNA]</scope>
    <source>
        <strain evidence="1">ATCC 27380</strain>
    </source>
</reference>
<dbReference type="Gene3D" id="3.30.300.20">
    <property type="match status" value="1"/>
</dbReference>
<proteinExistence type="predicted"/>
<dbReference type="Proteomes" id="UP000214746">
    <property type="component" value="Unassembled WGS sequence"/>
</dbReference>
<comment type="caution">
    <text evidence="1">The sequence shown here is derived from an EMBL/GenBank/DDBJ whole genome shotgun (WGS) entry which is preliminary data.</text>
</comment>
<dbReference type="InterPro" id="IPR015946">
    <property type="entry name" value="KH_dom-like_a/b"/>
</dbReference>
<evidence type="ECO:0000313" key="1">
    <source>
        <dbReference type="EMBL" id="PZE21626.1"/>
    </source>
</evidence>
<dbReference type="PANTHER" id="PTHR35368">
    <property type="entry name" value="HYDROPEROXIDE REDUCTASE"/>
    <property type="match status" value="1"/>
</dbReference>
<dbReference type="PANTHER" id="PTHR35368:SF1">
    <property type="entry name" value="HYDROPEROXIDE REDUCTASE"/>
    <property type="match status" value="1"/>
</dbReference>
<protein>
    <submittedName>
        <fullName evidence="1">OsmC family peroxiredoxin</fullName>
    </submittedName>
</protein>
<dbReference type="Pfam" id="PF02566">
    <property type="entry name" value="OsmC"/>
    <property type="match status" value="1"/>
</dbReference>
<dbReference type="InterPro" id="IPR052924">
    <property type="entry name" value="OsmC/Ohr_hydroprdx_reductase"/>
</dbReference>
<name>A0A2W1NV35_PAEXE</name>
<dbReference type="SUPFAM" id="SSF82784">
    <property type="entry name" value="OsmC-like"/>
    <property type="match status" value="1"/>
</dbReference>
<sequence>MAKISIKVSAQSEGVYTEARTGNHQVIIDEPVAAGGQDRGPNPLQLVLSALAGCESIIANMVAKEIDFDLQGIEFEIHGEVDLRGLKGDPSVRPYFETVTINAKVKTDETPERVQELQEKTDVRCPVYTMLDAAGVDIQTSWVKAKQG</sequence>
<accession>A0A2W1NV35</accession>
<dbReference type="AlphaFoldDB" id="A0A2W1NV35"/>
<evidence type="ECO:0000313" key="2">
    <source>
        <dbReference type="Proteomes" id="UP000214746"/>
    </source>
</evidence>
<keyword evidence="2" id="KW-1185">Reference proteome</keyword>
<organism evidence="1 2">
    <name type="scientific">Paenibacillus xerothermodurans</name>
    <dbReference type="NCBI Taxonomy" id="1977292"/>
    <lineage>
        <taxon>Bacteria</taxon>
        <taxon>Bacillati</taxon>
        <taxon>Bacillota</taxon>
        <taxon>Bacilli</taxon>
        <taxon>Bacillales</taxon>
        <taxon>Paenibacillaceae</taxon>
        <taxon>Paenibacillus</taxon>
    </lineage>
</organism>
<dbReference type="EMBL" id="NHRJ02000002">
    <property type="protein sequence ID" value="PZE21626.1"/>
    <property type="molecule type" value="Genomic_DNA"/>
</dbReference>
<dbReference type="RefSeq" id="WP_089198768.1">
    <property type="nucleotide sequence ID" value="NZ_NHRJ02000002.1"/>
</dbReference>
<gene>
    <name evidence="1" type="ORF">CBW46_004165</name>
</gene>